<proteinExistence type="inferred from homology"/>
<dbReference type="GO" id="GO:0016301">
    <property type="term" value="F:kinase activity"/>
    <property type="evidence" value="ECO:0007669"/>
    <property type="project" value="UniProtKB-KW"/>
</dbReference>
<dbReference type="InterPro" id="IPR002173">
    <property type="entry name" value="Carboh/pur_kinase_PfkB_CS"/>
</dbReference>
<evidence type="ECO:0000256" key="3">
    <source>
        <dbReference type="ARBA" id="ARBA00022777"/>
    </source>
</evidence>
<name>A0A562STD3_CHIJA</name>
<feature type="domain" description="Carbohydrate kinase PfkB" evidence="4">
    <location>
        <begin position="21"/>
        <end position="279"/>
    </location>
</feature>
<comment type="similarity">
    <text evidence="1">Belongs to the carbohydrate kinase PfkB family.</text>
</comment>
<dbReference type="InterPro" id="IPR011611">
    <property type="entry name" value="PfkB_dom"/>
</dbReference>
<sequence>MYNIICFGEMLWDILPDMELPGGAPMNAAYHLQKLSPQVAVISKVGKDNYGERLLALLRRHGLTTAYVQQDAAQPTGRVLAQPISDHDVQYNILFPAAWDFIEWQPALDGLLRQAEYLVFGSLATRHEVSRNTLHKALEYGVKKVLDINLRAPHYTREGISLLLQHCHVLKLNGAELELISSWLGDFPAREDKVRAISRQYDTHTIIVTLGADGALLYMNDRFYYHPGFRVQVADTIGSGDAFLAGFLSSMIHGRTPEQCLAYANAAGALVASRAGACPDYDVWEIDRLLD</sequence>
<evidence type="ECO:0000256" key="2">
    <source>
        <dbReference type="ARBA" id="ARBA00022679"/>
    </source>
</evidence>
<dbReference type="OrthoDB" id="9813569at2"/>
<dbReference type="Pfam" id="PF00294">
    <property type="entry name" value="PfkB"/>
    <property type="match status" value="1"/>
</dbReference>
<dbReference type="PANTHER" id="PTHR43085">
    <property type="entry name" value="HEXOKINASE FAMILY MEMBER"/>
    <property type="match status" value="1"/>
</dbReference>
<gene>
    <name evidence="5" type="ORF">LX66_4907</name>
</gene>
<evidence type="ECO:0000313" key="6">
    <source>
        <dbReference type="Proteomes" id="UP000316778"/>
    </source>
</evidence>
<accession>A0A562STD3</accession>
<reference evidence="5 6" key="1">
    <citation type="journal article" date="2013" name="Stand. Genomic Sci.">
        <title>Genomic Encyclopedia of Type Strains, Phase I: The one thousand microbial genomes (KMG-I) project.</title>
        <authorList>
            <person name="Kyrpides N.C."/>
            <person name="Woyke T."/>
            <person name="Eisen J.A."/>
            <person name="Garrity G."/>
            <person name="Lilburn T.G."/>
            <person name="Beck B.J."/>
            <person name="Whitman W.B."/>
            <person name="Hugenholtz P."/>
            <person name="Klenk H.P."/>
        </authorList>
    </citation>
    <scope>NUCLEOTIDE SEQUENCE [LARGE SCALE GENOMIC DNA]</scope>
    <source>
        <strain evidence="5 6">DSM 13484</strain>
    </source>
</reference>
<dbReference type="PANTHER" id="PTHR43085:SF57">
    <property type="entry name" value="CARBOHYDRATE KINASE PFKB DOMAIN-CONTAINING PROTEIN"/>
    <property type="match status" value="1"/>
</dbReference>
<evidence type="ECO:0000313" key="5">
    <source>
        <dbReference type="EMBL" id="TWI84537.1"/>
    </source>
</evidence>
<keyword evidence="2" id="KW-0808">Transferase</keyword>
<comment type="caution">
    <text evidence="5">The sequence shown here is derived from an EMBL/GenBank/DDBJ whole genome shotgun (WGS) entry which is preliminary data.</text>
</comment>
<dbReference type="EMBL" id="VLLG01000005">
    <property type="protein sequence ID" value="TWI84537.1"/>
    <property type="molecule type" value="Genomic_DNA"/>
</dbReference>
<dbReference type="Gene3D" id="3.40.1190.20">
    <property type="match status" value="1"/>
</dbReference>
<dbReference type="RefSeq" id="WP_145718273.1">
    <property type="nucleotide sequence ID" value="NZ_BAAAFY010000002.1"/>
</dbReference>
<dbReference type="SUPFAM" id="SSF53613">
    <property type="entry name" value="Ribokinase-like"/>
    <property type="match status" value="1"/>
</dbReference>
<dbReference type="AlphaFoldDB" id="A0A562STD3"/>
<dbReference type="CDD" id="cd01167">
    <property type="entry name" value="bac_FRK"/>
    <property type="match status" value="1"/>
</dbReference>
<dbReference type="InterPro" id="IPR029056">
    <property type="entry name" value="Ribokinase-like"/>
</dbReference>
<evidence type="ECO:0000256" key="1">
    <source>
        <dbReference type="ARBA" id="ARBA00010688"/>
    </source>
</evidence>
<dbReference type="InterPro" id="IPR050306">
    <property type="entry name" value="PfkB_Carbo_kinase"/>
</dbReference>
<protein>
    <submittedName>
        <fullName evidence="5">Fructokinase</fullName>
    </submittedName>
</protein>
<keyword evidence="6" id="KW-1185">Reference proteome</keyword>
<organism evidence="5 6">
    <name type="scientific">Chitinophaga japonensis</name>
    <name type="common">Flexibacter japonensis</name>
    <dbReference type="NCBI Taxonomy" id="104662"/>
    <lineage>
        <taxon>Bacteria</taxon>
        <taxon>Pseudomonadati</taxon>
        <taxon>Bacteroidota</taxon>
        <taxon>Chitinophagia</taxon>
        <taxon>Chitinophagales</taxon>
        <taxon>Chitinophagaceae</taxon>
        <taxon>Chitinophaga</taxon>
    </lineage>
</organism>
<dbReference type="Proteomes" id="UP000316778">
    <property type="component" value="Unassembled WGS sequence"/>
</dbReference>
<dbReference type="PROSITE" id="PS00584">
    <property type="entry name" value="PFKB_KINASES_2"/>
    <property type="match status" value="1"/>
</dbReference>
<keyword evidence="3 5" id="KW-0418">Kinase</keyword>
<evidence type="ECO:0000259" key="4">
    <source>
        <dbReference type="Pfam" id="PF00294"/>
    </source>
</evidence>